<dbReference type="Proteomes" id="UP000251842">
    <property type="component" value="Chromosome"/>
</dbReference>
<keyword evidence="1" id="KW-0472">Membrane</keyword>
<reference evidence="3" key="1">
    <citation type="submission" date="2018-05" db="EMBL/GenBank/DDBJ databases">
        <title>Luteimonas pekinense sp. nov., isolated from human Meibomian gland secretions, Beijing, China.</title>
        <authorList>
            <person name="Wen T."/>
            <person name="Bai H."/>
            <person name="Lv H."/>
        </authorList>
    </citation>
    <scope>NUCLEOTIDE SEQUENCE [LARGE SCALE GENOMIC DNA]</scope>
    <source>
        <strain evidence="3">83-4</strain>
    </source>
</reference>
<sequence>MSMDDRDARAPSRATTARSLCGQLLCLHFAYALQVALAYGLTAGTMQWVCPLAMPFFGVALSVVFPAFAMRVFVLTVLLFAIGLGMSLRWAPRFPVLASRWMLLAAFVWLPLFSGEMVRSYAMHAALREAGAEAYSTRTLWTSLRGLSGRASTHAWMLTADGSCHRWSYRKMAFYRLTPEAGEFVCRD</sequence>
<accession>A0A344J4E8</accession>
<protein>
    <submittedName>
        <fullName evidence="2">Uncharacterized protein</fullName>
    </submittedName>
</protein>
<feature type="transmembrane region" description="Helical" evidence="1">
    <location>
        <begin position="97"/>
        <end position="114"/>
    </location>
</feature>
<keyword evidence="1" id="KW-0812">Transmembrane</keyword>
<proteinExistence type="predicted"/>
<gene>
    <name evidence="2" type="ORF">DCD74_03670</name>
</gene>
<feature type="transmembrane region" description="Helical" evidence="1">
    <location>
        <begin position="20"/>
        <end position="40"/>
    </location>
</feature>
<keyword evidence="3" id="KW-1185">Reference proteome</keyword>
<keyword evidence="1" id="KW-1133">Transmembrane helix</keyword>
<evidence type="ECO:0000313" key="2">
    <source>
        <dbReference type="EMBL" id="AXA83908.1"/>
    </source>
</evidence>
<feature type="transmembrane region" description="Helical" evidence="1">
    <location>
        <begin position="72"/>
        <end position="91"/>
    </location>
</feature>
<name>A0A344J4E8_9GAMM</name>
<dbReference type="EMBL" id="CP029556">
    <property type="protein sequence ID" value="AXA83908.1"/>
    <property type="molecule type" value="Genomic_DNA"/>
</dbReference>
<dbReference type="RefSeq" id="WP_112926123.1">
    <property type="nucleotide sequence ID" value="NZ_CP029556.1"/>
</dbReference>
<dbReference type="KEGG" id="lue:DCD74_03670"/>
<evidence type="ECO:0000313" key="3">
    <source>
        <dbReference type="Proteomes" id="UP000251842"/>
    </source>
</evidence>
<organism evidence="2 3">
    <name type="scientific">Solilutibacter oculi</name>
    <dbReference type="NCBI Taxonomy" id="2698682"/>
    <lineage>
        <taxon>Bacteria</taxon>
        <taxon>Pseudomonadati</taxon>
        <taxon>Pseudomonadota</taxon>
        <taxon>Gammaproteobacteria</taxon>
        <taxon>Lysobacterales</taxon>
        <taxon>Lysobacteraceae</taxon>
        <taxon>Solilutibacter</taxon>
    </lineage>
</organism>
<dbReference type="AlphaFoldDB" id="A0A344J4E8"/>
<evidence type="ECO:0000256" key="1">
    <source>
        <dbReference type="SAM" id="Phobius"/>
    </source>
</evidence>